<keyword evidence="3" id="KW-1185">Reference proteome</keyword>
<reference evidence="2 3" key="1">
    <citation type="submission" date="2023-05" db="EMBL/GenBank/DDBJ databases">
        <title>Lithophilousrod everest ZFBP1038 complete genpme.</title>
        <authorList>
            <person name="Tian M."/>
        </authorList>
    </citation>
    <scope>NUCLEOTIDE SEQUENCE [LARGE SCALE GENOMIC DNA]</scope>
    <source>
        <strain evidence="2 3">ZFBP1038</strain>
    </source>
</reference>
<evidence type="ECO:0000313" key="3">
    <source>
        <dbReference type="Proteomes" id="UP001209083"/>
    </source>
</evidence>
<name>A0ABY8QUU5_9MICO</name>
<evidence type="ECO:0000313" key="2">
    <source>
        <dbReference type="EMBL" id="WGW12717.1"/>
    </source>
</evidence>
<dbReference type="Proteomes" id="UP001209083">
    <property type="component" value="Chromosome"/>
</dbReference>
<accession>A0ABY8QUU5</accession>
<organism evidence="2 3">
    <name type="scientific">Saxibacter everestensis</name>
    <dbReference type="NCBI Taxonomy" id="2909229"/>
    <lineage>
        <taxon>Bacteria</taxon>
        <taxon>Bacillati</taxon>
        <taxon>Actinomycetota</taxon>
        <taxon>Actinomycetes</taxon>
        <taxon>Micrococcales</taxon>
        <taxon>Brevibacteriaceae</taxon>
        <taxon>Saxibacter</taxon>
    </lineage>
</organism>
<dbReference type="EMBL" id="CP090958">
    <property type="protein sequence ID" value="WGW12717.1"/>
    <property type="molecule type" value="Genomic_DNA"/>
</dbReference>
<evidence type="ECO:0000256" key="1">
    <source>
        <dbReference type="SAM" id="MobiDB-lite"/>
    </source>
</evidence>
<evidence type="ECO:0008006" key="4">
    <source>
        <dbReference type="Google" id="ProtNLM"/>
    </source>
</evidence>
<gene>
    <name evidence="2" type="ORF">LWF01_02800</name>
</gene>
<proteinExistence type="predicted"/>
<sequence length="174" mass="18943">MRELPLEAPLDGGSGEADAEPPAPTGPAVQDMRQIVSPSPQPHPNLLTDVQGGTTQYSEHREREETNWGPYAAAITRWEAVLERPAPSPTEPTGRNGAHRLSPKFCEWMMGLADGWVTDPAIWNDDREVIEKIRTGFMPATARNPQLKALGNGVVPQQAVAALRHLLNMAQVVA</sequence>
<protein>
    <recommendedName>
        <fullName evidence="4">DNA methylase</fullName>
    </recommendedName>
</protein>
<dbReference type="RefSeq" id="WP_349639521.1">
    <property type="nucleotide sequence ID" value="NZ_CP090958.1"/>
</dbReference>
<feature type="region of interest" description="Disordered" evidence="1">
    <location>
        <begin position="1"/>
        <end position="70"/>
    </location>
</feature>